<feature type="region of interest" description="Disordered" evidence="1">
    <location>
        <begin position="1"/>
        <end position="150"/>
    </location>
</feature>
<evidence type="ECO:0000256" key="1">
    <source>
        <dbReference type="SAM" id="MobiDB-lite"/>
    </source>
</evidence>
<reference evidence="3" key="1">
    <citation type="submission" date="2025-08" db="UniProtKB">
        <authorList>
            <consortium name="RefSeq"/>
        </authorList>
    </citation>
    <scope>IDENTIFICATION</scope>
</reference>
<dbReference type="GeneID" id="140688924"/>
<accession>A0ABM5C8M9</accession>
<feature type="compositionally biased region" description="Low complexity" evidence="1">
    <location>
        <begin position="83"/>
        <end position="102"/>
    </location>
</feature>
<organism evidence="2 3">
    <name type="scientific">Vicugna pacos</name>
    <name type="common">Alpaca</name>
    <name type="synonym">Lama pacos</name>
    <dbReference type="NCBI Taxonomy" id="30538"/>
    <lineage>
        <taxon>Eukaryota</taxon>
        <taxon>Metazoa</taxon>
        <taxon>Chordata</taxon>
        <taxon>Craniata</taxon>
        <taxon>Vertebrata</taxon>
        <taxon>Euteleostomi</taxon>
        <taxon>Mammalia</taxon>
        <taxon>Eutheria</taxon>
        <taxon>Laurasiatheria</taxon>
        <taxon>Artiodactyla</taxon>
        <taxon>Tylopoda</taxon>
        <taxon>Camelidae</taxon>
        <taxon>Vicugna</taxon>
    </lineage>
</organism>
<evidence type="ECO:0000313" key="2">
    <source>
        <dbReference type="Proteomes" id="UP001652581"/>
    </source>
</evidence>
<sequence length="241" mass="24827">MAGAPRAPSSPDRTRSSPAAAGGGGGRGGCGGSRSASSSGPGSAAAAAARSPPPPLTPPSLRLERVRRSRGGRAGSARRRLHGPAAAPAARRAPQALALAPPSDRSGALQPRPAPPRAQTPSLPRASPEGALEERSELEALSQPSCRALSRPPPTLALELLPQGAAETYLEPISLECHGQTQRGKAGGEHSLACPRTPTASPTTLEKRGWKLVRQSRRWLLGGIKKAEAPRSRKVVPLEDD</sequence>
<protein>
    <submittedName>
        <fullName evidence="3">Uncharacterized protein</fullName>
    </submittedName>
</protein>
<gene>
    <name evidence="3" type="primary">LOC140688924</name>
</gene>
<dbReference type="Proteomes" id="UP001652581">
    <property type="component" value="Chromosome 24"/>
</dbReference>
<dbReference type="RefSeq" id="XP_072804993.1">
    <property type="nucleotide sequence ID" value="XM_072948892.1"/>
</dbReference>
<feature type="compositionally biased region" description="Basic residues" evidence="1">
    <location>
        <begin position="65"/>
        <end position="82"/>
    </location>
</feature>
<feature type="region of interest" description="Disordered" evidence="1">
    <location>
        <begin position="180"/>
        <end position="204"/>
    </location>
</feature>
<feature type="compositionally biased region" description="Gly residues" evidence="1">
    <location>
        <begin position="21"/>
        <end position="32"/>
    </location>
</feature>
<feature type="compositionally biased region" description="Low complexity" evidence="1">
    <location>
        <begin position="33"/>
        <end position="50"/>
    </location>
</feature>
<evidence type="ECO:0000313" key="3">
    <source>
        <dbReference type="RefSeq" id="XP_072804993.1"/>
    </source>
</evidence>
<keyword evidence="2" id="KW-1185">Reference proteome</keyword>
<name>A0ABM5C8M9_VICPA</name>
<proteinExistence type="predicted"/>